<dbReference type="Pfam" id="PF00571">
    <property type="entry name" value="CBS"/>
    <property type="match status" value="2"/>
</dbReference>
<dbReference type="InterPro" id="IPR044725">
    <property type="entry name" value="CBSX3_CBS_dom"/>
</dbReference>
<dbReference type="OrthoDB" id="9807125at2"/>
<name>A0A502CCJ1_9SPHN</name>
<keyword evidence="1 2" id="KW-0129">CBS domain</keyword>
<dbReference type="InterPro" id="IPR051257">
    <property type="entry name" value="Diverse_CBS-Domain"/>
</dbReference>
<dbReference type="PROSITE" id="PS51371">
    <property type="entry name" value="CBS"/>
    <property type="match status" value="2"/>
</dbReference>
<comment type="caution">
    <text evidence="4">The sequence shown here is derived from an EMBL/GenBank/DDBJ whole genome shotgun (WGS) entry which is preliminary data.</text>
</comment>
<evidence type="ECO:0000313" key="5">
    <source>
        <dbReference type="Proteomes" id="UP000318413"/>
    </source>
</evidence>
<sequence>MTIASILQGKGTEVVSVARTATVAEAVALLAEKRIGAVPVMEGDAVVGIFSERDVIHCLKADGAAALDRSVGDAMTSPVESVAPGSPVIGALSLMTRRRIRHLPVIDAGKVVGFVSIGDLVKYRIDGIEADAAAMRDYIQSV</sequence>
<keyword evidence="5" id="KW-1185">Reference proteome</keyword>
<feature type="domain" description="CBS" evidence="3">
    <location>
        <begin position="10"/>
        <end position="67"/>
    </location>
</feature>
<dbReference type="PANTHER" id="PTHR43080:SF2">
    <property type="entry name" value="CBS DOMAIN-CONTAINING PROTEIN"/>
    <property type="match status" value="1"/>
</dbReference>
<evidence type="ECO:0000259" key="3">
    <source>
        <dbReference type="PROSITE" id="PS51371"/>
    </source>
</evidence>
<proteinExistence type="predicted"/>
<evidence type="ECO:0000256" key="1">
    <source>
        <dbReference type="ARBA" id="ARBA00023122"/>
    </source>
</evidence>
<dbReference type="InterPro" id="IPR046342">
    <property type="entry name" value="CBS_dom_sf"/>
</dbReference>
<dbReference type="RefSeq" id="WP_140872394.1">
    <property type="nucleotide sequence ID" value="NZ_RCZK01000011.1"/>
</dbReference>
<protein>
    <submittedName>
        <fullName evidence="4">CBS domain-containing protein</fullName>
    </submittedName>
</protein>
<dbReference type="InterPro" id="IPR000644">
    <property type="entry name" value="CBS_dom"/>
</dbReference>
<dbReference type="SUPFAM" id="SSF54631">
    <property type="entry name" value="CBS-domain pair"/>
    <property type="match status" value="1"/>
</dbReference>
<dbReference type="SMART" id="SM00116">
    <property type="entry name" value="CBS"/>
    <property type="match status" value="2"/>
</dbReference>
<gene>
    <name evidence="4" type="ORF">EAH84_12705</name>
</gene>
<dbReference type="Gene3D" id="3.10.580.10">
    <property type="entry name" value="CBS-domain"/>
    <property type="match status" value="1"/>
</dbReference>
<reference evidence="4 5" key="1">
    <citation type="journal article" date="2019" name="Environ. Microbiol.">
        <title>Species interactions and distinct microbial communities in high Arctic permafrost affected cryosols are associated with the CH4 and CO2 gas fluxes.</title>
        <authorList>
            <person name="Altshuler I."/>
            <person name="Hamel J."/>
            <person name="Turney S."/>
            <person name="Magnuson E."/>
            <person name="Levesque R."/>
            <person name="Greer C."/>
            <person name="Whyte L.G."/>
        </authorList>
    </citation>
    <scope>NUCLEOTIDE SEQUENCE [LARGE SCALE GENOMIC DNA]</scope>
    <source>
        <strain evidence="4 5">S5.1</strain>
    </source>
</reference>
<organism evidence="4 5">
    <name type="scientific">Sphingomonas oligophenolica</name>
    <dbReference type="NCBI Taxonomy" id="301154"/>
    <lineage>
        <taxon>Bacteria</taxon>
        <taxon>Pseudomonadati</taxon>
        <taxon>Pseudomonadota</taxon>
        <taxon>Alphaproteobacteria</taxon>
        <taxon>Sphingomonadales</taxon>
        <taxon>Sphingomonadaceae</taxon>
        <taxon>Sphingomonas</taxon>
    </lineage>
</organism>
<feature type="domain" description="CBS" evidence="3">
    <location>
        <begin position="75"/>
        <end position="130"/>
    </location>
</feature>
<evidence type="ECO:0000256" key="2">
    <source>
        <dbReference type="PROSITE-ProRule" id="PRU00703"/>
    </source>
</evidence>
<dbReference type="PANTHER" id="PTHR43080">
    <property type="entry name" value="CBS DOMAIN-CONTAINING PROTEIN CBSX3, MITOCHONDRIAL"/>
    <property type="match status" value="1"/>
</dbReference>
<dbReference type="AlphaFoldDB" id="A0A502CCJ1"/>
<dbReference type="EMBL" id="RCZK01000011">
    <property type="protein sequence ID" value="TPG10432.1"/>
    <property type="molecule type" value="Genomic_DNA"/>
</dbReference>
<dbReference type="Proteomes" id="UP000318413">
    <property type="component" value="Unassembled WGS sequence"/>
</dbReference>
<dbReference type="CDD" id="cd04623">
    <property type="entry name" value="CBS_pair_bac_euk"/>
    <property type="match status" value="1"/>
</dbReference>
<evidence type="ECO:0000313" key="4">
    <source>
        <dbReference type="EMBL" id="TPG10432.1"/>
    </source>
</evidence>
<accession>A0A502CCJ1</accession>